<feature type="active site" evidence="12">
    <location>
        <position position="417"/>
    </location>
</feature>
<dbReference type="GO" id="GO:0032049">
    <property type="term" value="P:cardiolipin biosynthetic process"/>
    <property type="evidence" value="ECO:0007669"/>
    <property type="project" value="UniProtKB-UniRule"/>
</dbReference>
<comment type="catalytic activity">
    <reaction evidence="12">
        <text>2 a 1,2-diacyl-sn-glycero-3-phospho-(1'-sn-glycerol) = a cardiolipin + glycerol</text>
        <dbReference type="Rhea" id="RHEA:31451"/>
        <dbReference type="ChEBI" id="CHEBI:17754"/>
        <dbReference type="ChEBI" id="CHEBI:62237"/>
        <dbReference type="ChEBI" id="CHEBI:64716"/>
    </reaction>
</comment>
<sequence length="492" mass="56672">MYQVLYFLWGTNWHIALKIIGYVLISLSFLGVVGTILLENRNPVKAMAYIMLLVFVPILGLVVYYYLGRDLRKKRRFTLKGSKDETLMLRYWESQRKEIDQMQLQLRKQVASKQEISAMLLNTRHSVLSCDNRVQLLLNGEEKFPAVMDALRAAKHHIHIEYYIFAADDVGNAIAEILLEKLRAGVEVRFIYDDLGCDKIGDIPDLLEENGAEVFAFSPVLINFYLNANYRNHRKIIIIDGEVGFTGGINIDDRYLNNAKHPVFWRDTHLKLEGDVVNLLQLQFMMSYRYCSKQTFPFSPPYFHRSDLNENCFADIVASGPDSEFPMAMQTILMAINNARRSIRISNPYFIPNEQILTALQMAALSGKTVQLILPFRGDSFFVQHAAQSYIKSLLDAGVKVYFYQKGFIHAKSIAIDDNLAIVGSVNLDYRSFYLNSEIAVVVYDKTFVHKLNAAFEQDLQDSEHIDRRSWRNRSLWQKFIDGVCRLLTPLL</sequence>
<dbReference type="SMART" id="SM00155">
    <property type="entry name" value="PLDc"/>
    <property type="match status" value="2"/>
</dbReference>
<dbReference type="InterPro" id="IPR025202">
    <property type="entry name" value="PLD-like_dom"/>
</dbReference>
<evidence type="ECO:0000256" key="1">
    <source>
        <dbReference type="ARBA" id="ARBA00004651"/>
    </source>
</evidence>
<evidence type="ECO:0000256" key="4">
    <source>
        <dbReference type="ARBA" id="ARBA00022679"/>
    </source>
</evidence>
<dbReference type="InterPro" id="IPR027379">
    <property type="entry name" value="CLS_N"/>
</dbReference>
<dbReference type="SUPFAM" id="SSF56024">
    <property type="entry name" value="Phospholipase D/nuclease"/>
    <property type="match status" value="2"/>
</dbReference>
<accession>A0A979GSY4</accession>
<feature type="active site" evidence="12">
    <location>
        <position position="235"/>
    </location>
</feature>
<evidence type="ECO:0000313" key="15">
    <source>
        <dbReference type="EMBL" id="ACU58250.1"/>
    </source>
</evidence>
<reference evidence="15 16" key="2">
    <citation type="journal article" date="2010" name="Stand. Genomic Sci.">
        <title>Complete genome sequence of Chitinophaga pinensis type strain (UQM 2034).</title>
        <authorList>
            <person name="Glavina Del Rio T."/>
            <person name="Abt B."/>
            <person name="Spring S."/>
            <person name="Lapidus A."/>
            <person name="Nolan M."/>
            <person name="Tice H."/>
            <person name="Copeland A."/>
            <person name="Cheng J.F."/>
            <person name="Chen F."/>
            <person name="Bruce D."/>
            <person name="Goodwin L."/>
            <person name="Pitluck S."/>
            <person name="Ivanova N."/>
            <person name="Mavromatis K."/>
            <person name="Mikhailova N."/>
            <person name="Pati A."/>
            <person name="Chen A."/>
            <person name="Palaniappan K."/>
            <person name="Land M."/>
            <person name="Hauser L."/>
            <person name="Chang Y.J."/>
            <person name="Jeffries C.D."/>
            <person name="Chain P."/>
            <person name="Saunders E."/>
            <person name="Detter J.C."/>
            <person name="Brettin T."/>
            <person name="Rohde M."/>
            <person name="Goker M."/>
            <person name="Bristow J."/>
            <person name="Eisen J.A."/>
            <person name="Markowitz V."/>
            <person name="Hugenholtz P."/>
            <person name="Kyrpides N.C."/>
            <person name="Klenk H.P."/>
            <person name="Lucas S."/>
        </authorList>
    </citation>
    <scope>NUCLEOTIDE SEQUENCE [LARGE SCALE GENOMIC DNA]</scope>
    <source>
        <strain evidence="16">ATCC 43595 / DSM 2588 / LMG 13176 / NBRC 15968 / NCIMB 11800 / UQM 2034</strain>
    </source>
</reference>
<dbReference type="InterPro" id="IPR001736">
    <property type="entry name" value="PLipase_D/transphosphatidylase"/>
</dbReference>
<evidence type="ECO:0000259" key="14">
    <source>
        <dbReference type="PROSITE" id="PS50035"/>
    </source>
</evidence>
<dbReference type="PROSITE" id="PS50035">
    <property type="entry name" value="PLD"/>
    <property type="match status" value="2"/>
</dbReference>
<keyword evidence="10 12" id="KW-0594">Phospholipid biosynthesis</keyword>
<comment type="similarity">
    <text evidence="12">Belongs to the phospholipase D family. Cardiolipin synthase subfamily.</text>
</comment>
<evidence type="ECO:0000256" key="9">
    <source>
        <dbReference type="ARBA" id="ARBA00023136"/>
    </source>
</evidence>
<feature type="active site" evidence="12">
    <location>
        <position position="412"/>
    </location>
</feature>
<dbReference type="PANTHER" id="PTHR21248:SF22">
    <property type="entry name" value="PHOSPHOLIPASE D"/>
    <property type="match status" value="1"/>
</dbReference>
<dbReference type="CDD" id="cd09110">
    <property type="entry name" value="PLDc_CLS_1"/>
    <property type="match status" value="1"/>
</dbReference>
<keyword evidence="2 12" id="KW-1003">Cell membrane</keyword>
<evidence type="ECO:0000313" key="16">
    <source>
        <dbReference type="Proteomes" id="UP000002215"/>
    </source>
</evidence>
<keyword evidence="11 12" id="KW-1208">Phospholipid metabolism</keyword>
<dbReference type="EMBL" id="CP001699">
    <property type="protein sequence ID" value="ACU58250.1"/>
    <property type="molecule type" value="Genomic_DNA"/>
</dbReference>
<evidence type="ECO:0000256" key="13">
    <source>
        <dbReference type="NCBIfam" id="TIGR04265"/>
    </source>
</evidence>
<dbReference type="EC" id="2.7.8.-" evidence="12 13"/>
<keyword evidence="9 12" id="KW-0472">Membrane</keyword>
<dbReference type="NCBIfam" id="TIGR04265">
    <property type="entry name" value="bac_cardiolipin"/>
    <property type="match status" value="1"/>
</dbReference>
<dbReference type="AlphaFoldDB" id="A0A979GSY4"/>
<dbReference type="Proteomes" id="UP000002215">
    <property type="component" value="Chromosome"/>
</dbReference>
<keyword evidence="12" id="KW-0997">Cell inner membrane</keyword>
<evidence type="ECO:0000256" key="6">
    <source>
        <dbReference type="ARBA" id="ARBA00022737"/>
    </source>
</evidence>
<dbReference type="Pfam" id="PF13091">
    <property type="entry name" value="PLDc_2"/>
    <property type="match status" value="2"/>
</dbReference>
<feature type="active site" evidence="12">
    <location>
        <position position="410"/>
    </location>
</feature>
<keyword evidence="4 12" id="KW-0808">Transferase</keyword>
<feature type="transmembrane region" description="Helical" evidence="12">
    <location>
        <begin position="15"/>
        <end position="37"/>
    </location>
</feature>
<gene>
    <name evidence="15" type="ordered locus">Cpin_0752</name>
</gene>
<feature type="transmembrane region" description="Helical" evidence="12">
    <location>
        <begin position="49"/>
        <end position="67"/>
    </location>
</feature>
<protein>
    <recommendedName>
        <fullName evidence="12 13">Cardiolipin synthase</fullName>
        <shortName evidence="12">CL synthase</shortName>
        <ecNumber evidence="12 13">2.7.8.-</ecNumber>
    </recommendedName>
</protein>
<dbReference type="KEGG" id="cpi:Cpin_0752"/>
<evidence type="ECO:0000256" key="8">
    <source>
        <dbReference type="ARBA" id="ARBA00023098"/>
    </source>
</evidence>
<feature type="active site" evidence="12">
    <location>
        <position position="233"/>
    </location>
</feature>
<dbReference type="RefSeq" id="WP_012788426.1">
    <property type="nucleotide sequence ID" value="NC_013132.1"/>
</dbReference>
<evidence type="ECO:0000256" key="11">
    <source>
        <dbReference type="ARBA" id="ARBA00023264"/>
    </source>
</evidence>
<dbReference type="CDD" id="cd09112">
    <property type="entry name" value="PLDc_CLS_2"/>
    <property type="match status" value="1"/>
</dbReference>
<feature type="domain" description="PLD phosphodiesterase" evidence="14">
    <location>
        <begin position="228"/>
        <end position="255"/>
    </location>
</feature>
<keyword evidence="7 12" id="KW-1133">Transmembrane helix</keyword>
<dbReference type="GO" id="GO:0005886">
    <property type="term" value="C:plasma membrane"/>
    <property type="evidence" value="ECO:0007669"/>
    <property type="project" value="UniProtKB-SubCell"/>
</dbReference>
<dbReference type="InterPro" id="IPR030874">
    <property type="entry name" value="Cardiolipin_synth_Firmi"/>
</dbReference>
<feature type="domain" description="PLD phosphodiesterase" evidence="14">
    <location>
        <begin position="405"/>
        <end position="432"/>
    </location>
</feature>
<dbReference type="HAMAP" id="MF_01916">
    <property type="entry name" value="Cardiolipin_synth_Cls"/>
    <property type="match status" value="1"/>
</dbReference>
<proteinExistence type="inferred from homology"/>
<keyword evidence="6" id="KW-0677">Repeat</keyword>
<keyword evidence="8 12" id="KW-0443">Lipid metabolism</keyword>
<name>A0A979GSY4_CHIPD</name>
<comment type="function">
    <text evidence="12">Catalyzes the reversible phosphatidyl group transfer from one phosphatidylglycerol molecule to another to form cardiolipin (CL) (diphosphatidylglycerol) and glycerol.</text>
</comment>
<reference evidence="16" key="1">
    <citation type="submission" date="2009-08" db="EMBL/GenBank/DDBJ databases">
        <title>The complete genome of Chitinophaga pinensis DSM 2588.</title>
        <authorList>
            <consortium name="US DOE Joint Genome Institute (JGI-PGF)"/>
            <person name="Lucas S."/>
            <person name="Copeland A."/>
            <person name="Lapidus A."/>
            <person name="Glavina del Rio T."/>
            <person name="Dalin E."/>
            <person name="Tice H."/>
            <person name="Bruce D."/>
            <person name="Goodwin L."/>
            <person name="Pitluck S."/>
            <person name="Kyrpides N."/>
            <person name="Mavromatis K."/>
            <person name="Ivanova N."/>
            <person name="Mikhailova N."/>
            <person name="Sims D."/>
            <person name="Meinche L."/>
            <person name="Brettin T."/>
            <person name="Detter J.C."/>
            <person name="Han C."/>
            <person name="Larimer F."/>
            <person name="Land M."/>
            <person name="Hauser L."/>
            <person name="Markowitz V."/>
            <person name="Cheng J.-F."/>
            <person name="Hugenholtz P."/>
            <person name="Woyke T."/>
            <person name="Wu D."/>
            <person name="Spring S."/>
            <person name="Klenk H.-P."/>
            <person name="Eisen J.A."/>
        </authorList>
    </citation>
    <scope>NUCLEOTIDE SEQUENCE [LARGE SCALE GENOMIC DNA]</scope>
    <source>
        <strain evidence="16">ATCC 43595 / DSM 2588 / LMG 13176 / NBRC 15968 / NCIMB 11800 / UQM 2034</strain>
    </source>
</reference>
<dbReference type="PANTHER" id="PTHR21248">
    <property type="entry name" value="CARDIOLIPIN SYNTHASE"/>
    <property type="match status" value="1"/>
</dbReference>
<evidence type="ECO:0000256" key="2">
    <source>
        <dbReference type="ARBA" id="ARBA00022475"/>
    </source>
</evidence>
<comment type="subcellular location">
    <subcellularLocation>
        <location evidence="12">Cell inner membrane</location>
        <topology evidence="12">Multi-pass membrane protein</topology>
    </subcellularLocation>
    <subcellularLocation>
        <location evidence="1">Cell membrane</location>
        <topology evidence="1">Multi-pass membrane protein</topology>
    </subcellularLocation>
</comment>
<evidence type="ECO:0000256" key="10">
    <source>
        <dbReference type="ARBA" id="ARBA00023209"/>
    </source>
</evidence>
<dbReference type="GO" id="GO:0008808">
    <property type="term" value="F:cardiolipin synthase activity"/>
    <property type="evidence" value="ECO:0007669"/>
    <property type="project" value="UniProtKB-UniRule"/>
</dbReference>
<dbReference type="Pfam" id="PF13396">
    <property type="entry name" value="PLDc_N"/>
    <property type="match status" value="1"/>
</dbReference>
<organism evidence="15 16">
    <name type="scientific">Chitinophaga pinensis (strain ATCC 43595 / DSM 2588 / LMG 13176 / NBRC 15968 / NCIMB 11800 / UQM 2034)</name>
    <dbReference type="NCBI Taxonomy" id="485918"/>
    <lineage>
        <taxon>Bacteria</taxon>
        <taxon>Pseudomonadati</taxon>
        <taxon>Bacteroidota</taxon>
        <taxon>Chitinophagia</taxon>
        <taxon>Chitinophagales</taxon>
        <taxon>Chitinophagaceae</taxon>
        <taxon>Chitinophaga</taxon>
    </lineage>
</organism>
<keyword evidence="5 12" id="KW-0812">Transmembrane</keyword>
<dbReference type="Gene3D" id="3.30.870.10">
    <property type="entry name" value="Endonuclease Chain A"/>
    <property type="match status" value="2"/>
</dbReference>
<evidence type="ECO:0000256" key="12">
    <source>
        <dbReference type="HAMAP-Rule" id="MF_01916"/>
    </source>
</evidence>
<dbReference type="InterPro" id="IPR022924">
    <property type="entry name" value="Cardiolipin_synthase"/>
</dbReference>
<evidence type="ECO:0000256" key="5">
    <source>
        <dbReference type="ARBA" id="ARBA00022692"/>
    </source>
</evidence>
<keyword evidence="3 12" id="KW-0444">Lipid biosynthesis</keyword>
<evidence type="ECO:0000256" key="3">
    <source>
        <dbReference type="ARBA" id="ARBA00022516"/>
    </source>
</evidence>
<evidence type="ECO:0000256" key="7">
    <source>
        <dbReference type="ARBA" id="ARBA00022989"/>
    </source>
</evidence>
<feature type="active site" evidence="12">
    <location>
        <position position="240"/>
    </location>
</feature>